<protein>
    <recommendedName>
        <fullName evidence="1">Fatty acyl-CoA reductase</fullName>
        <ecNumber evidence="1">1.2.1.84</ecNumber>
    </recommendedName>
</protein>
<proteinExistence type="inferred from homology"/>
<dbReference type="PANTHER" id="PTHR11011">
    <property type="entry name" value="MALE STERILITY PROTEIN 2-RELATED"/>
    <property type="match status" value="1"/>
</dbReference>
<dbReference type="Pfam" id="PF07993">
    <property type="entry name" value="NAD_binding_4"/>
    <property type="match status" value="1"/>
</dbReference>
<evidence type="ECO:0000313" key="4">
    <source>
        <dbReference type="EMBL" id="KAF4636017.1"/>
    </source>
</evidence>
<dbReference type="OrthoDB" id="429813at2759"/>
<keyword evidence="1" id="KW-0560">Oxidoreductase</keyword>
<feature type="domain" description="Thioester reductase (TE)" evidence="3">
    <location>
        <begin position="103"/>
        <end position="372"/>
    </location>
</feature>
<evidence type="ECO:0000256" key="1">
    <source>
        <dbReference type="RuleBase" id="RU363097"/>
    </source>
</evidence>
<dbReference type="AlphaFoldDB" id="A0A8H4RU14"/>
<dbReference type="EMBL" id="JAAMPI010000087">
    <property type="protein sequence ID" value="KAF4636017.1"/>
    <property type="molecule type" value="Genomic_DNA"/>
</dbReference>
<dbReference type="GO" id="GO:0080019">
    <property type="term" value="F:alcohol-forming very long-chain fatty acyl-CoA reductase activity"/>
    <property type="evidence" value="ECO:0007669"/>
    <property type="project" value="InterPro"/>
</dbReference>
<evidence type="ECO:0000313" key="5">
    <source>
        <dbReference type="Proteomes" id="UP000566819"/>
    </source>
</evidence>
<feature type="compositionally biased region" description="Pro residues" evidence="2">
    <location>
        <begin position="75"/>
        <end position="96"/>
    </location>
</feature>
<comment type="catalytic activity">
    <reaction evidence="1">
        <text>a long-chain fatty acyl-CoA + 2 NADPH + 2 H(+) = a long-chain primary fatty alcohol + 2 NADP(+) + CoA</text>
        <dbReference type="Rhea" id="RHEA:52716"/>
        <dbReference type="ChEBI" id="CHEBI:15378"/>
        <dbReference type="ChEBI" id="CHEBI:57287"/>
        <dbReference type="ChEBI" id="CHEBI:57783"/>
        <dbReference type="ChEBI" id="CHEBI:58349"/>
        <dbReference type="ChEBI" id="CHEBI:77396"/>
        <dbReference type="ChEBI" id="CHEBI:83139"/>
        <dbReference type="EC" id="1.2.1.84"/>
    </reaction>
</comment>
<dbReference type="EC" id="1.2.1.84" evidence="1"/>
<dbReference type="InterPro" id="IPR026055">
    <property type="entry name" value="FAR"/>
</dbReference>
<dbReference type="Gene3D" id="3.40.50.720">
    <property type="entry name" value="NAD(P)-binding Rossmann-like Domain"/>
    <property type="match status" value="1"/>
</dbReference>
<dbReference type="GO" id="GO:0102965">
    <property type="term" value="F:alcohol-forming long-chain fatty acyl-CoA reductase activity"/>
    <property type="evidence" value="ECO:0007669"/>
    <property type="project" value="UniProtKB-EC"/>
</dbReference>
<keyword evidence="1" id="KW-0521">NADP</keyword>
<gene>
    <name evidence="4" type="ORF">G7Y89_g2070</name>
</gene>
<dbReference type="Proteomes" id="UP000566819">
    <property type="component" value="Unassembled WGS sequence"/>
</dbReference>
<organism evidence="4 5">
    <name type="scientific">Cudoniella acicularis</name>
    <dbReference type="NCBI Taxonomy" id="354080"/>
    <lineage>
        <taxon>Eukaryota</taxon>
        <taxon>Fungi</taxon>
        <taxon>Dikarya</taxon>
        <taxon>Ascomycota</taxon>
        <taxon>Pezizomycotina</taxon>
        <taxon>Leotiomycetes</taxon>
        <taxon>Helotiales</taxon>
        <taxon>Tricladiaceae</taxon>
        <taxon>Cudoniella</taxon>
    </lineage>
</organism>
<keyword evidence="5" id="KW-1185">Reference proteome</keyword>
<accession>A0A8H4RU14</accession>
<feature type="region of interest" description="Disordered" evidence="2">
    <location>
        <begin position="1"/>
        <end position="96"/>
    </location>
</feature>
<dbReference type="InterPro" id="IPR036291">
    <property type="entry name" value="NAD(P)-bd_dom_sf"/>
</dbReference>
<comment type="function">
    <text evidence="1">Catalyzes the reduction of fatty acyl-CoA to fatty alcohols.</text>
</comment>
<evidence type="ECO:0000256" key="2">
    <source>
        <dbReference type="SAM" id="MobiDB-lite"/>
    </source>
</evidence>
<keyword evidence="1" id="KW-0443">Lipid metabolism</keyword>
<dbReference type="CDD" id="cd05236">
    <property type="entry name" value="FAR-N_SDR_e"/>
    <property type="match status" value="1"/>
</dbReference>
<dbReference type="InterPro" id="IPR013120">
    <property type="entry name" value="FAR_NAD-bd"/>
</dbReference>
<comment type="caution">
    <text evidence="4">The sequence shown here is derived from an EMBL/GenBank/DDBJ whole genome shotgun (WGS) entry which is preliminary data.</text>
</comment>
<name>A0A8H4RU14_9HELO</name>
<keyword evidence="1" id="KW-0444">Lipid biosynthesis</keyword>
<dbReference type="SUPFAM" id="SSF51735">
    <property type="entry name" value="NAD(P)-binding Rossmann-fold domains"/>
    <property type="match status" value="1"/>
</dbReference>
<evidence type="ECO:0000259" key="3">
    <source>
        <dbReference type="Pfam" id="PF07993"/>
    </source>
</evidence>
<reference evidence="4 5" key="1">
    <citation type="submission" date="2020-03" db="EMBL/GenBank/DDBJ databases">
        <title>Draft Genome Sequence of Cudoniella acicularis.</title>
        <authorList>
            <person name="Buettner E."/>
            <person name="Kellner H."/>
        </authorList>
    </citation>
    <scope>NUCLEOTIDE SEQUENCE [LARGE SCALE GENOMIC DNA]</scope>
    <source>
        <strain evidence="4 5">DSM 108380</strain>
    </source>
</reference>
<dbReference type="GO" id="GO:0006629">
    <property type="term" value="P:lipid metabolic process"/>
    <property type="evidence" value="ECO:0007669"/>
    <property type="project" value="UniProtKB-KW"/>
</dbReference>
<feature type="compositionally biased region" description="Polar residues" evidence="2">
    <location>
        <begin position="24"/>
        <end position="33"/>
    </location>
</feature>
<comment type="similarity">
    <text evidence="1">Belongs to the fatty acyl-CoA reductase family.</text>
</comment>
<sequence length="525" mass="57871">MAEVPSPIFNHNPTTKRCLPPPSTSGSQTLVSSTPTPETQQPEKEQPETDPELTPEAEPGKEKETKTLAALAKPPETPVPPRPATPVREPTPPPPAPSPCIFLTGATGFLGKVVLEELLRRSGELQINKIIILIRPKNGKGARARLLRELIKSPCFANLSPQWPGLVQVVEGDIVEANCGIEEEIYEEICAEITHVIHCAGTVNFSLPLREAAKHNITGVVNIYNLASDCSDLQRLVVTSSAYVTPHSAQPIQEKCLNLPLAAKDMLMVIEGGNMTEERLLGHTGHPNTYTLTKCIAENYLLERHTEEDEFPITIVRPSIISASKKYPFPGWIDSKAAFAGFVLGIGLGVLRVIDGDSKVMLDIVPVDDVARKLIDEALLRDINEEKKSKVVFSVSTKKFGFEVGTTATAIAEFFNSKKHTRSAKVTYIGPRNFKFKVHDYLHQKLPLLAAKTYSSVRSDEKMREETEKMGALVESINQTFPHFVHHTFDFTPEEEVTAGMDNKAYIQIVCEGVDKHILQPARKG</sequence>